<evidence type="ECO:0000256" key="4">
    <source>
        <dbReference type="ARBA" id="ARBA00022475"/>
    </source>
</evidence>
<feature type="transmembrane region" description="Helical" evidence="10">
    <location>
        <begin position="30"/>
        <end position="47"/>
    </location>
</feature>
<name>A0A7G5FCM9_9CORY</name>
<keyword evidence="5 9" id="KW-0812">Transmembrane</keyword>
<dbReference type="InterPro" id="IPR045324">
    <property type="entry name" value="Small_multidrug_res"/>
</dbReference>
<sequence>MQNFTYAYLGGAIACEVIATLCLEPALTHVALWPIVVVGYASAFFFLSRTLKAGMGLGVAYGLWSAIGVALTAIAATALFHDPISPLAAFGLALIVVGVYLVQA</sequence>
<dbReference type="InterPro" id="IPR000390">
    <property type="entry name" value="Small_drug/metabolite_transptr"/>
</dbReference>
<evidence type="ECO:0000256" key="5">
    <source>
        <dbReference type="ARBA" id="ARBA00022692"/>
    </source>
</evidence>
<evidence type="ECO:0000256" key="3">
    <source>
        <dbReference type="ARBA" id="ARBA00022448"/>
    </source>
</evidence>
<keyword evidence="4" id="KW-1003">Cell membrane</keyword>
<evidence type="ECO:0000256" key="10">
    <source>
        <dbReference type="SAM" id="Phobius"/>
    </source>
</evidence>
<evidence type="ECO:0000256" key="2">
    <source>
        <dbReference type="ARBA" id="ARBA00007822"/>
    </source>
</evidence>
<dbReference type="GO" id="GO:0022857">
    <property type="term" value="F:transmembrane transporter activity"/>
    <property type="evidence" value="ECO:0007669"/>
    <property type="project" value="InterPro"/>
</dbReference>
<protein>
    <submittedName>
        <fullName evidence="11">QacE family quaternary ammonium compound efflux SMR transporter</fullName>
    </submittedName>
</protein>
<dbReference type="GO" id="GO:0005886">
    <property type="term" value="C:plasma membrane"/>
    <property type="evidence" value="ECO:0007669"/>
    <property type="project" value="UniProtKB-SubCell"/>
</dbReference>
<reference evidence="11 12" key="1">
    <citation type="submission" date="2020-07" db="EMBL/GenBank/DDBJ databases">
        <title>non toxigenic Corynebacterium sp. nov from a clinical source.</title>
        <authorList>
            <person name="Bernier A.-M."/>
            <person name="Bernard K."/>
        </authorList>
    </citation>
    <scope>NUCLEOTIDE SEQUENCE [LARGE SCALE GENOMIC DNA]</scope>
    <source>
        <strain evidence="12">NML 93-0612</strain>
    </source>
</reference>
<evidence type="ECO:0000313" key="11">
    <source>
        <dbReference type="EMBL" id="QMV84370.1"/>
    </source>
</evidence>
<evidence type="ECO:0000313" key="12">
    <source>
        <dbReference type="Proteomes" id="UP000515570"/>
    </source>
</evidence>
<keyword evidence="7 10" id="KW-0472">Membrane</keyword>
<comment type="subcellular location">
    <subcellularLocation>
        <location evidence="1 9">Cell membrane</location>
        <topology evidence="1 9">Multi-pass membrane protein</topology>
    </subcellularLocation>
</comment>
<evidence type="ECO:0000256" key="9">
    <source>
        <dbReference type="RuleBase" id="RU003942"/>
    </source>
</evidence>
<keyword evidence="6 10" id="KW-1133">Transmembrane helix</keyword>
<dbReference type="EMBL" id="CP059833">
    <property type="protein sequence ID" value="QMV84370.1"/>
    <property type="molecule type" value="Genomic_DNA"/>
</dbReference>
<keyword evidence="3" id="KW-0813">Transport</keyword>
<comment type="similarity">
    <text evidence="2">Belongs to the drug/metabolite transporter (DMT) superfamily. Small multidrug resistance (SMR) (TC 2.A.7.1) family. Mmr subfamily.</text>
</comment>
<accession>A0A7G5FCM9</accession>
<dbReference type="PANTHER" id="PTHR30561">
    <property type="entry name" value="SMR FAMILY PROTON-DEPENDENT DRUG EFFLUX TRANSPORTER SUGE"/>
    <property type="match status" value="1"/>
</dbReference>
<dbReference type="Proteomes" id="UP000515570">
    <property type="component" value="Chromosome"/>
</dbReference>
<dbReference type="SUPFAM" id="SSF103481">
    <property type="entry name" value="Multidrug resistance efflux transporter EmrE"/>
    <property type="match status" value="1"/>
</dbReference>
<dbReference type="Pfam" id="PF00893">
    <property type="entry name" value="Multi_Drug_Res"/>
    <property type="match status" value="1"/>
</dbReference>
<evidence type="ECO:0000256" key="8">
    <source>
        <dbReference type="ARBA" id="ARBA00023251"/>
    </source>
</evidence>
<organism evidence="11 12">
    <name type="scientific">Corynebacterium hindlerae</name>
    <dbReference type="NCBI Taxonomy" id="699041"/>
    <lineage>
        <taxon>Bacteria</taxon>
        <taxon>Bacillati</taxon>
        <taxon>Actinomycetota</taxon>
        <taxon>Actinomycetes</taxon>
        <taxon>Mycobacteriales</taxon>
        <taxon>Corynebacteriaceae</taxon>
        <taxon>Corynebacterium</taxon>
    </lineage>
</organism>
<keyword evidence="8" id="KW-0046">Antibiotic resistance</keyword>
<proteinExistence type="inferred from homology"/>
<feature type="transmembrane region" description="Helical" evidence="10">
    <location>
        <begin position="59"/>
        <end position="78"/>
    </location>
</feature>
<evidence type="ECO:0000256" key="1">
    <source>
        <dbReference type="ARBA" id="ARBA00004651"/>
    </source>
</evidence>
<dbReference type="RefSeq" id="WP_182385179.1">
    <property type="nucleotide sequence ID" value="NZ_CP059833.1"/>
</dbReference>
<dbReference type="AlphaFoldDB" id="A0A7G5FCM9"/>
<dbReference type="InterPro" id="IPR037185">
    <property type="entry name" value="EmrE-like"/>
</dbReference>
<dbReference type="PANTHER" id="PTHR30561:SF1">
    <property type="entry name" value="MULTIDRUG TRANSPORTER EMRE"/>
    <property type="match status" value="1"/>
</dbReference>
<gene>
    <name evidence="11" type="ORF">HW450_08300</name>
</gene>
<feature type="transmembrane region" description="Helical" evidence="10">
    <location>
        <begin position="84"/>
        <end position="102"/>
    </location>
</feature>
<evidence type="ECO:0000256" key="6">
    <source>
        <dbReference type="ARBA" id="ARBA00022989"/>
    </source>
</evidence>
<evidence type="ECO:0000256" key="7">
    <source>
        <dbReference type="ARBA" id="ARBA00023136"/>
    </source>
</evidence>
<dbReference type="Gene3D" id="1.10.3730.20">
    <property type="match status" value="1"/>
</dbReference>
<dbReference type="GO" id="GO:0046677">
    <property type="term" value="P:response to antibiotic"/>
    <property type="evidence" value="ECO:0007669"/>
    <property type="project" value="UniProtKB-KW"/>
</dbReference>
<keyword evidence="12" id="KW-1185">Reference proteome</keyword>